<feature type="transmembrane region" description="Helical" evidence="2">
    <location>
        <begin position="80"/>
        <end position="99"/>
    </location>
</feature>
<feature type="transmembrane region" description="Helical" evidence="2">
    <location>
        <begin position="258"/>
        <end position="278"/>
    </location>
</feature>
<proteinExistence type="predicted"/>
<protein>
    <recommendedName>
        <fullName evidence="5">O-antigen ligase family protein</fullName>
    </recommendedName>
</protein>
<gene>
    <name evidence="3" type="ORF">FDO65_09190</name>
</gene>
<evidence type="ECO:0000313" key="3">
    <source>
        <dbReference type="EMBL" id="TKV61706.1"/>
    </source>
</evidence>
<dbReference type="OrthoDB" id="4876415at2"/>
<feature type="transmembrane region" description="Helical" evidence="2">
    <location>
        <begin position="144"/>
        <end position="168"/>
    </location>
</feature>
<evidence type="ECO:0000256" key="1">
    <source>
        <dbReference type="SAM" id="MobiDB-lite"/>
    </source>
</evidence>
<keyword evidence="4" id="KW-1185">Reference proteome</keyword>
<dbReference type="Proteomes" id="UP000306985">
    <property type="component" value="Unassembled WGS sequence"/>
</dbReference>
<organism evidence="3 4">
    <name type="scientific">Nakamurella flava</name>
    <dbReference type="NCBI Taxonomy" id="2576308"/>
    <lineage>
        <taxon>Bacteria</taxon>
        <taxon>Bacillati</taxon>
        <taxon>Actinomycetota</taxon>
        <taxon>Actinomycetes</taxon>
        <taxon>Nakamurellales</taxon>
        <taxon>Nakamurellaceae</taxon>
        <taxon>Nakamurella</taxon>
    </lineage>
</organism>
<feature type="transmembrane region" description="Helical" evidence="2">
    <location>
        <begin position="335"/>
        <end position="359"/>
    </location>
</feature>
<reference evidence="3 4" key="1">
    <citation type="submission" date="2019-05" db="EMBL/GenBank/DDBJ databases">
        <title>Nakamurella sp. N5BH11, whole genome shotgun sequence.</title>
        <authorList>
            <person name="Tuo L."/>
        </authorList>
    </citation>
    <scope>NUCLEOTIDE SEQUENCE [LARGE SCALE GENOMIC DNA]</scope>
    <source>
        <strain evidence="3 4">N5BH11</strain>
    </source>
</reference>
<evidence type="ECO:0000313" key="4">
    <source>
        <dbReference type="Proteomes" id="UP000306985"/>
    </source>
</evidence>
<evidence type="ECO:0008006" key="5">
    <source>
        <dbReference type="Google" id="ProtNLM"/>
    </source>
</evidence>
<keyword evidence="2" id="KW-1133">Transmembrane helix</keyword>
<dbReference type="AlphaFoldDB" id="A0A4U6QNQ2"/>
<feature type="transmembrane region" description="Helical" evidence="2">
    <location>
        <begin position="213"/>
        <end position="246"/>
    </location>
</feature>
<keyword evidence="2" id="KW-0472">Membrane</keyword>
<sequence>MQLVAWVAICLAAAVLLRDRLIALIVVCLVLWAAVPGVASVMVTGVARGNPLAFHFATWLILLTFAVQMVHQFHAMIAQLTRHVFVFLGLTVFLVAAFLTSRSGQSGGGLVLFLSQMVGPILLFWMTVVAIAERPERLALIRNWLLAIAAIQSVLAVIEWSLGGVLLYREYYATNYWFDEVNFPRWMGTLDHPLTLSLLICAVLPLLSGVRSVWLQLGLMLVLLAGLLATQSRTGLAVAVLGVVYVLTTSPMKPMTRFLALSVVIGSGAWVASSQLSAGVAQRLTEDGGSAGAREAALTFFYDNLPNFLFTGGGIGSASGVAERGGLTTSLESSFLIYAVDLGALFTLLYFGTQLALVVRSFGPSTCRGLWLAGLLVVIVPQTFNALNSQTFAGVLVWTIVGLCTAMADRRLDATERSVESRSADRLPNSSRARRDETTPSVRFAVDPRP</sequence>
<keyword evidence="2" id="KW-0812">Transmembrane</keyword>
<dbReference type="PANTHER" id="PTHR37422:SF13">
    <property type="entry name" value="LIPOPOLYSACCHARIDE BIOSYNTHESIS PROTEIN PA4999-RELATED"/>
    <property type="match status" value="1"/>
</dbReference>
<dbReference type="EMBL" id="SZZH01000001">
    <property type="protein sequence ID" value="TKV61706.1"/>
    <property type="molecule type" value="Genomic_DNA"/>
</dbReference>
<accession>A0A4U6QNQ2</accession>
<evidence type="ECO:0000256" key="2">
    <source>
        <dbReference type="SAM" id="Phobius"/>
    </source>
</evidence>
<feature type="transmembrane region" description="Helical" evidence="2">
    <location>
        <begin position="111"/>
        <end position="132"/>
    </location>
</feature>
<comment type="caution">
    <text evidence="3">The sequence shown here is derived from an EMBL/GenBank/DDBJ whole genome shotgun (WGS) entry which is preliminary data.</text>
</comment>
<feature type="transmembrane region" description="Helical" evidence="2">
    <location>
        <begin position="189"/>
        <end position="207"/>
    </location>
</feature>
<feature type="transmembrane region" description="Helical" evidence="2">
    <location>
        <begin position="52"/>
        <end position="74"/>
    </location>
</feature>
<dbReference type="InterPro" id="IPR051533">
    <property type="entry name" value="WaaL-like"/>
</dbReference>
<feature type="transmembrane region" description="Helical" evidence="2">
    <location>
        <begin position="24"/>
        <end position="45"/>
    </location>
</feature>
<dbReference type="PANTHER" id="PTHR37422">
    <property type="entry name" value="TEICHURONIC ACID BIOSYNTHESIS PROTEIN TUAE"/>
    <property type="match status" value="1"/>
</dbReference>
<dbReference type="RefSeq" id="WP_137449011.1">
    <property type="nucleotide sequence ID" value="NZ_SZZH01000001.1"/>
</dbReference>
<name>A0A4U6QNQ2_9ACTN</name>
<feature type="region of interest" description="Disordered" evidence="1">
    <location>
        <begin position="419"/>
        <end position="450"/>
    </location>
</feature>